<evidence type="ECO:0000256" key="1">
    <source>
        <dbReference type="SAM" id="MobiDB-lite"/>
    </source>
</evidence>
<organism evidence="2">
    <name type="scientific">Streptomyces haneummycinicus</name>
    <dbReference type="NCBI Taxonomy" id="3074435"/>
    <lineage>
        <taxon>Bacteria</taxon>
        <taxon>Bacillati</taxon>
        <taxon>Actinomycetota</taxon>
        <taxon>Actinomycetes</taxon>
        <taxon>Kitasatosporales</taxon>
        <taxon>Streptomycetaceae</taxon>
        <taxon>Streptomyces</taxon>
    </lineage>
</organism>
<proteinExistence type="predicted"/>
<sequence length="171" mass="17357">MSGGGMLGLLDRALRRPHPGVGQRRGEDRGDLRPGHRRRRAHTAELLGPDGLGDPRPVQDPALVGLGDQVLGLVVVAVGGLHGPQMNGDAVLLRGHHAGQQIAVAGDEHDVGAGAVAGQFGQLGVHGGVDALLRPAAVAAGQRPEPDGDPGHHAQPAVFGLRDAVGAPSNQ</sequence>
<feature type="region of interest" description="Disordered" evidence="1">
    <location>
        <begin position="141"/>
        <end position="171"/>
    </location>
</feature>
<accession>A0AAT9HTU7</accession>
<name>A0AAT9HTU7_9ACTN</name>
<feature type="region of interest" description="Disordered" evidence="1">
    <location>
        <begin position="14"/>
        <end position="40"/>
    </location>
</feature>
<gene>
    <name evidence="2" type="ORF">SHKM778_70890</name>
</gene>
<reference evidence="2" key="2">
    <citation type="submission" date="2024-07" db="EMBL/GenBank/DDBJ databases">
        <title>Streptomyces haneummycinica sp. nov., a new antibiotic-producing actinobacterium isolated from marine sediment.</title>
        <authorList>
            <person name="Uemura M."/>
            <person name="Hamada M."/>
            <person name="Hirano S."/>
            <person name="Kobayashi K."/>
            <person name="Ohshiro T."/>
            <person name="Kobayashi T."/>
            <person name="Terahara T."/>
        </authorList>
    </citation>
    <scope>NUCLEOTIDE SEQUENCE</scope>
    <source>
        <strain evidence="2">KM77-8</strain>
    </source>
</reference>
<protein>
    <submittedName>
        <fullName evidence="2">Uncharacterized protein</fullName>
    </submittedName>
</protein>
<evidence type="ECO:0000313" key="2">
    <source>
        <dbReference type="EMBL" id="BFO20701.1"/>
    </source>
</evidence>
<feature type="compositionally biased region" description="Basic and acidic residues" evidence="1">
    <location>
        <begin position="24"/>
        <end position="34"/>
    </location>
</feature>
<reference evidence="2" key="1">
    <citation type="submission" date="2024-06" db="EMBL/GenBank/DDBJ databases">
        <authorList>
            <consortium name="consrtm"/>
            <person name="Uemura M."/>
            <person name="Terahara T."/>
        </authorList>
    </citation>
    <scope>NUCLEOTIDE SEQUENCE</scope>
    <source>
        <strain evidence="2">KM77-8</strain>
    </source>
</reference>
<dbReference type="EMBL" id="AP035768">
    <property type="protein sequence ID" value="BFO20701.1"/>
    <property type="molecule type" value="Genomic_DNA"/>
</dbReference>
<dbReference type="AlphaFoldDB" id="A0AAT9HTU7"/>